<proteinExistence type="predicted"/>
<name>A0A0G2ZAQ4_9BACT</name>
<dbReference type="KEGG" id="kpf:IX53_04405"/>
<dbReference type="STRING" id="1330330.IX53_04405"/>
<feature type="domain" description="BCE-2095-like N-terminal" evidence="2">
    <location>
        <begin position="10"/>
        <end position="108"/>
    </location>
</feature>
<sequence>MKKKSFHDYQNEFFDLYLAGKIAEALKLIDEIEIACPDMAYRAKYWKACIHSLRNEKDMAIKALKELRDMGYWLSPEIIQRDRDLENIKEEPEYIEILNVFKQRQADAAKLSAPLKVELSPSGVSDKLPLIVALHWRMGNAEEFSIFWKDAVENGKARLLALQSSQQVGTGLFCWDNVKIAKKEVKEQVQEYLSIHSSMVSQLILGGASQGADLALELALEGELKPEKLVLVVPAFRDVDYIEELIKNNKNSFKIYIIAGGKDMLLKRAKTVKELLTENNISCMMNIYPDMGHTFPEDFNEVLLNILDE</sequence>
<evidence type="ECO:0000259" key="2">
    <source>
        <dbReference type="Pfam" id="PF22316"/>
    </source>
</evidence>
<dbReference type="PATRIC" id="fig|1330330.3.peg.883"/>
<evidence type="ECO:0000259" key="1">
    <source>
        <dbReference type="Pfam" id="PF01738"/>
    </source>
</evidence>
<dbReference type="EMBL" id="CP011232">
    <property type="protein sequence ID" value="AKI97176.1"/>
    <property type="molecule type" value="Genomic_DNA"/>
</dbReference>
<feature type="domain" description="Dienelactone hydrolase" evidence="1">
    <location>
        <begin position="178"/>
        <end position="300"/>
    </location>
</feature>
<dbReference type="Gene3D" id="3.40.50.1820">
    <property type="entry name" value="alpha/beta hydrolase"/>
    <property type="match status" value="1"/>
</dbReference>
<organism evidence="3 4">
    <name type="scientific">Kosmotoga pacifica</name>
    <dbReference type="NCBI Taxonomy" id="1330330"/>
    <lineage>
        <taxon>Bacteria</taxon>
        <taxon>Thermotogati</taxon>
        <taxon>Thermotogota</taxon>
        <taxon>Thermotogae</taxon>
        <taxon>Kosmotogales</taxon>
        <taxon>Kosmotogaceae</taxon>
        <taxon>Kosmotoga</taxon>
    </lineage>
</organism>
<accession>A0A0G2ZAQ4</accession>
<dbReference type="NCBIfam" id="NF047558">
    <property type="entry name" value="TPR_END_plus"/>
    <property type="match status" value="1"/>
</dbReference>
<gene>
    <name evidence="3" type="ORF">IX53_04405</name>
</gene>
<dbReference type="Pfam" id="PF01738">
    <property type="entry name" value="DLH"/>
    <property type="match status" value="1"/>
</dbReference>
<protein>
    <submittedName>
        <fullName evidence="3">Uncharacterized protein</fullName>
    </submittedName>
</protein>
<dbReference type="Proteomes" id="UP000035159">
    <property type="component" value="Chromosome"/>
</dbReference>
<dbReference type="RefSeq" id="WP_047754310.1">
    <property type="nucleotide sequence ID" value="NZ_CAJUHA010000008.1"/>
</dbReference>
<dbReference type="AlphaFoldDB" id="A0A0G2ZAQ4"/>
<dbReference type="InterPro" id="IPR002925">
    <property type="entry name" value="Dienelactn_hydro"/>
</dbReference>
<dbReference type="Pfam" id="PF22316">
    <property type="entry name" value="ABhydrolase-like_N"/>
    <property type="match status" value="1"/>
</dbReference>
<reference evidence="3 4" key="1">
    <citation type="submission" date="2015-04" db="EMBL/GenBank/DDBJ databases">
        <title>Complete Genome Sequence of Kosmotoga pacifica SLHLJ1.</title>
        <authorList>
            <person name="Jiang L.J."/>
            <person name="Shao Z.Z."/>
            <person name="Jebbar M."/>
        </authorList>
    </citation>
    <scope>NUCLEOTIDE SEQUENCE [LARGE SCALE GENOMIC DNA]</scope>
    <source>
        <strain evidence="3 4">SLHLJ1</strain>
    </source>
</reference>
<dbReference type="OrthoDB" id="145713at2"/>
<evidence type="ECO:0000313" key="4">
    <source>
        <dbReference type="Proteomes" id="UP000035159"/>
    </source>
</evidence>
<evidence type="ECO:0000313" key="3">
    <source>
        <dbReference type="EMBL" id="AKI97176.1"/>
    </source>
</evidence>
<dbReference type="InterPro" id="IPR029058">
    <property type="entry name" value="AB_hydrolase_fold"/>
</dbReference>
<dbReference type="InterPro" id="IPR054527">
    <property type="entry name" value="BCE_2095-like_N"/>
</dbReference>
<keyword evidence="4" id="KW-1185">Reference proteome</keyword>
<dbReference type="SUPFAM" id="SSF53474">
    <property type="entry name" value="alpha/beta-Hydrolases"/>
    <property type="match status" value="1"/>
</dbReference>
<dbReference type="GO" id="GO:0016787">
    <property type="term" value="F:hydrolase activity"/>
    <property type="evidence" value="ECO:0007669"/>
    <property type="project" value="InterPro"/>
</dbReference>